<feature type="domain" description="HTH hxlR-type" evidence="4">
    <location>
        <begin position="14"/>
        <end position="112"/>
    </location>
</feature>
<dbReference type="EMBL" id="CP060780">
    <property type="protein sequence ID" value="QNP44260.1"/>
    <property type="molecule type" value="Genomic_DNA"/>
</dbReference>
<dbReference type="RefSeq" id="WP_187715681.1">
    <property type="nucleotide sequence ID" value="NZ_BAABJC010000001.1"/>
</dbReference>
<gene>
    <name evidence="5" type="ORF">H9L15_07325</name>
</gene>
<evidence type="ECO:0000313" key="6">
    <source>
        <dbReference type="Proteomes" id="UP000516134"/>
    </source>
</evidence>
<dbReference type="InterPro" id="IPR036527">
    <property type="entry name" value="SCP2_sterol-bd_dom_sf"/>
</dbReference>
<dbReference type="PANTHER" id="PTHR33204:SF18">
    <property type="entry name" value="TRANSCRIPTIONAL REGULATORY PROTEIN"/>
    <property type="match status" value="1"/>
</dbReference>
<dbReference type="SUPFAM" id="SSF46785">
    <property type="entry name" value="Winged helix' DNA-binding domain"/>
    <property type="match status" value="1"/>
</dbReference>
<evidence type="ECO:0000313" key="5">
    <source>
        <dbReference type="EMBL" id="QNP44260.1"/>
    </source>
</evidence>
<keyword evidence="2" id="KW-0238">DNA-binding</keyword>
<keyword evidence="1" id="KW-0805">Transcription regulation</keyword>
<dbReference type="CDD" id="cd00090">
    <property type="entry name" value="HTH_ARSR"/>
    <property type="match status" value="1"/>
</dbReference>
<keyword evidence="6" id="KW-1185">Reference proteome</keyword>
<evidence type="ECO:0000256" key="1">
    <source>
        <dbReference type="ARBA" id="ARBA00023015"/>
    </source>
</evidence>
<dbReference type="Pfam" id="PF01638">
    <property type="entry name" value="HxlR"/>
    <property type="match status" value="1"/>
</dbReference>
<dbReference type="PANTHER" id="PTHR33204">
    <property type="entry name" value="TRANSCRIPTIONAL REGULATOR, MARR FAMILY"/>
    <property type="match status" value="1"/>
</dbReference>
<reference evidence="5 6" key="1">
    <citation type="submission" date="2020-08" db="EMBL/GenBank/DDBJ databases">
        <title>Genome sequence of Sphingomonas daechungensis KACC 18115T.</title>
        <authorList>
            <person name="Hyun D.-W."/>
            <person name="Bae J.-W."/>
        </authorList>
    </citation>
    <scope>NUCLEOTIDE SEQUENCE [LARGE SCALE GENOMIC DNA]</scope>
    <source>
        <strain evidence="5 6">KACC 18115</strain>
    </source>
</reference>
<dbReference type="Gene3D" id="1.10.10.10">
    <property type="entry name" value="Winged helix-like DNA-binding domain superfamily/Winged helix DNA-binding domain"/>
    <property type="match status" value="1"/>
</dbReference>
<organism evidence="5 6">
    <name type="scientific">Sphingomonas daechungensis</name>
    <dbReference type="NCBI Taxonomy" id="1176646"/>
    <lineage>
        <taxon>Bacteria</taxon>
        <taxon>Pseudomonadati</taxon>
        <taxon>Pseudomonadota</taxon>
        <taxon>Alphaproteobacteria</taxon>
        <taxon>Sphingomonadales</taxon>
        <taxon>Sphingomonadaceae</taxon>
        <taxon>Sphingomonas</taxon>
    </lineage>
</organism>
<evidence type="ECO:0000256" key="3">
    <source>
        <dbReference type="ARBA" id="ARBA00023163"/>
    </source>
</evidence>
<dbReference type="PROSITE" id="PS51118">
    <property type="entry name" value="HTH_HXLR"/>
    <property type="match status" value="1"/>
</dbReference>
<dbReference type="SUPFAM" id="SSF55718">
    <property type="entry name" value="SCP-like"/>
    <property type="match status" value="1"/>
</dbReference>
<dbReference type="InterPro" id="IPR011991">
    <property type="entry name" value="ArsR-like_HTH"/>
</dbReference>
<keyword evidence="3" id="KW-0804">Transcription</keyword>
<dbReference type="Proteomes" id="UP000516134">
    <property type="component" value="Chromosome"/>
</dbReference>
<evidence type="ECO:0000259" key="4">
    <source>
        <dbReference type="PROSITE" id="PS51118"/>
    </source>
</evidence>
<accession>A0ABX6T385</accession>
<sequence>MAKVETKRRYDDACGTAHGLELIGERWALLVLRELMLGARRFSDLRADLPGISANVLTQRLSELEERGLVRRRKLPPPASVQVYEATEWGLEAEPIVQSLGRWAARSPAHDPTLPISATSMMLSLKTMIDRKKAKNFEARIGFRIGNESFVGRLRKGRFKVARAEPEDVDFGFKCTGAQLAAVIYGGAPLESAGFEGDSNLARKFVSFYTLPQKAEISANPYC</sequence>
<proteinExistence type="predicted"/>
<dbReference type="InterPro" id="IPR036388">
    <property type="entry name" value="WH-like_DNA-bd_sf"/>
</dbReference>
<evidence type="ECO:0000256" key="2">
    <source>
        <dbReference type="ARBA" id="ARBA00023125"/>
    </source>
</evidence>
<protein>
    <submittedName>
        <fullName evidence="5">Helix-turn-helix transcriptional regulator</fullName>
    </submittedName>
</protein>
<dbReference type="InterPro" id="IPR036390">
    <property type="entry name" value="WH_DNA-bd_sf"/>
</dbReference>
<dbReference type="Gene3D" id="3.30.1050.10">
    <property type="entry name" value="SCP2 sterol-binding domain"/>
    <property type="match status" value="1"/>
</dbReference>
<name>A0ABX6T385_9SPHN</name>
<dbReference type="InterPro" id="IPR002577">
    <property type="entry name" value="HTH_HxlR"/>
</dbReference>